<name>A0A7W0C6I2_9BACT</name>
<keyword evidence="3" id="KW-1185">Reference proteome</keyword>
<organism evidence="2 3">
    <name type="scientific">Desulfosalsimonas propionicica</name>
    <dbReference type="NCBI Taxonomy" id="332175"/>
    <lineage>
        <taxon>Bacteria</taxon>
        <taxon>Pseudomonadati</taxon>
        <taxon>Thermodesulfobacteriota</taxon>
        <taxon>Desulfobacteria</taxon>
        <taxon>Desulfobacterales</taxon>
        <taxon>Desulfosalsimonadaceae</taxon>
        <taxon>Desulfosalsimonas</taxon>
    </lineage>
</organism>
<reference evidence="2 3" key="1">
    <citation type="submission" date="2020-07" db="EMBL/GenBank/DDBJ databases">
        <title>Genomic Encyclopedia of Type Strains, Phase IV (KMG-IV): sequencing the most valuable type-strain genomes for metagenomic binning, comparative biology and taxonomic classification.</title>
        <authorList>
            <person name="Goeker M."/>
        </authorList>
    </citation>
    <scope>NUCLEOTIDE SEQUENCE [LARGE SCALE GENOMIC DNA]</scope>
    <source>
        <strain evidence="2 3">DSM 17721</strain>
    </source>
</reference>
<proteinExistence type="predicted"/>
<dbReference type="GO" id="GO:0005524">
    <property type="term" value="F:ATP binding"/>
    <property type="evidence" value="ECO:0007669"/>
    <property type="project" value="InterPro"/>
</dbReference>
<protein>
    <submittedName>
        <fullName evidence="2">DNA replication protein DnaC</fullName>
    </submittedName>
</protein>
<sequence>MITYAATQAGIKTLFASTMDRINQLIAADADHSLVKKLHYYQSQDLLVSDEIGYLQLGNPDTRMEDAIKSG</sequence>
<feature type="domain" description="IstB-like ATP-binding" evidence="1">
    <location>
        <begin position="3"/>
        <end position="59"/>
    </location>
</feature>
<dbReference type="InterPro" id="IPR027417">
    <property type="entry name" value="P-loop_NTPase"/>
</dbReference>
<dbReference type="AlphaFoldDB" id="A0A7W0C6I2"/>
<dbReference type="Pfam" id="PF01695">
    <property type="entry name" value="IstB_IS21"/>
    <property type="match status" value="1"/>
</dbReference>
<accession>A0A7W0C6I2</accession>
<evidence type="ECO:0000259" key="1">
    <source>
        <dbReference type="Pfam" id="PF01695"/>
    </source>
</evidence>
<dbReference type="InterPro" id="IPR002611">
    <property type="entry name" value="IstB_ATP-bd"/>
</dbReference>
<dbReference type="Gene3D" id="3.40.50.300">
    <property type="entry name" value="P-loop containing nucleotide triphosphate hydrolases"/>
    <property type="match status" value="1"/>
</dbReference>
<evidence type="ECO:0000313" key="2">
    <source>
        <dbReference type="EMBL" id="MBA2880017.1"/>
    </source>
</evidence>
<gene>
    <name evidence="2" type="ORF">HNR65_000324</name>
</gene>
<evidence type="ECO:0000313" key="3">
    <source>
        <dbReference type="Proteomes" id="UP000525298"/>
    </source>
</evidence>
<dbReference type="Proteomes" id="UP000525298">
    <property type="component" value="Unassembled WGS sequence"/>
</dbReference>
<dbReference type="EMBL" id="JACDUS010000001">
    <property type="protein sequence ID" value="MBA2880017.1"/>
    <property type="molecule type" value="Genomic_DNA"/>
</dbReference>
<comment type="caution">
    <text evidence="2">The sequence shown here is derived from an EMBL/GenBank/DDBJ whole genome shotgun (WGS) entry which is preliminary data.</text>
</comment>